<name>A0A0P1ASM2_PLAHL</name>
<organism evidence="1 2">
    <name type="scientific">Plasmopara halstedii</name>
    <name type="common">Downy mildew of sunflower</name>
    <dbReference type="NCBI Taxonomy" id="4781"/>
    <lineage>
        <taxon>Eukaryota</taxon>
        <taxon>Sar</taxon>
        <taxon>Stramenopiles</taxon>
        <taxon>Oomycota</taxon>
        <taxon>Peronosporomycetes</taxon>
        <taxon>Peronosporales</taxon>
        <taxon>Peronosporaceae</taxon>
        <taxon>Plasmopara</taxon>
    </lineage>
</organism>
<dbReference type="GeneID" id="36396448"/>
<sequence>MLGLVRHVRANNRFLHSQHHYLGSLLQIKLDRLVLDASQSCPAAFVDCQDLHLEVVL</sequence>
<proteinExistence type="predicted"/>
<dbReference type="RefSeq" id="XP_024581435.1">
    <property type="nucleotide sequence ID" value="XM_024715770.1"/>
</dbReference>
<dbReference type="Proteomes" id="UP000054928">
    <property type="component" value="Unassembled WGS sequence"/>
</dbReference>
<evidence type="ECO:0000313" key="1">
    <source>
        <dbReference type="EMBL" id="CEG45066.1"/>
    </source>
</evidence>
<keyword evidence="2" id="KW-1185">Reference proteome</keyword>
<dbReference type="EMBL" id="CCYD01001538">
    <property type="protein sequence ID" value="CEG45066.1"/>
    <property type="molecule type" value="Genomic_DNA"/>
</dbReference>
<evidence type="ECO:0000313" key="2">
    <source>
        <dbReference type="Proteomes" id="UP000054928"/>
    </source>
</evidence>
<reference evidence="2" key="1">
    <citation type="submission" date="2014-09" db="EMBL/GenBank/DDBJ databases">
        <authorList>
            <person name="Sharma Rahul"/>
            <person name="Thines Marco"/>
        </authorList>
    </citation>
    <scope>NUCLEOTIDE SEQUENCE [LARGE SCALE GENOMIC DNA]</scope>
</reference>
<protein>
    <submittedName>
        <fullName evidence="1">Uncharacterized protein</fullName>
    </submittedName>
</protein>
<dbReference type="AlphaFoldDB" id="A0A0P1ASM2"/>
<accession>A0A0P1ASM2</accession>